<proteinExistence type="predicted"/>
<dbReference type="OrthoDB" id="4391542at2759"/>
<dbReference type="HOGENOM" id="CLU_683297_0_0_1"/>
<keyword evidence="3" id="KW-1185">Reference proteome</keyword>
<sequence>MHETKQGLVTPSPLHCHKEDDILRLNGFTNLLLWSSSVSADFFTAKSCEVGNNIDLGHLLSITDFHTAIGHSGTWEDITEYETFDEENGNQQEQILSPFAPVTTGLIRRMDYCSESTGITKMACLVGIGSGVRVIYYNNGGHDELKGLDVNETNAVDYRFSLPYLLDHEEKPDYSSMPNSLEARSDTELDRTLSTSFAFSPNTAEESSATLTQTDTTSTRTVQSRARTSNYTINTSKTAREFLISAAILDFLQIVKICEIKSSTSSVLGVFRWSVIKSNNLQIQQIKYQSQAIMSREYAQSQTMKLCVSFLHKRSIFDPARIEFYAPQPDAFACVDCQRREVAYQKRIRPGKYLFFGIAKVELDEFDWLPHRFLMAITSDVYRLGLRAHGHYEEKNGLATGDI</sequence>
<organism evidence="2 3">
    <name type="scientific">Aspergillus ruber (strain CBS 135680)</name>
    <dbReference type="NCBI Taxonomy" id="1388766"/>
    <lineage>
        <taxon>Eukaryota</taxon>
        <taxon>Fungi</taxon>
        <taxon>Dikarya</taxon>
        <taxon>Ascomycota</taxon>
        <taxon>Pezizomycotina</taxon>
        <taxon>Eurotiomycetes</taxon>
        <taxon>Eurotiomycetidae</taxon>
        <taxon>Eurotiales</taxon>
        <taxon>Aspergillaceae</taxon>
        <taxon>Aspergillus</taxon>
        <taxon>Aspergillus subgen. Aspergillus</taxon>
    </lineage>
</organism>
<dbReference type="GeneID" id="63701963"/>
<dbReference type="RefSeq" id="XP_040641148.1">
    <property type="nucleotide sequence ID" value="XM_040786839.1"/>
</dbReference>
<feature type="region of interest" description="Disordered" evidence="1">
    <location>
        <begin position="202"/>
        <end position="226"/>
    </location>
</feature>
<evidence type="ECO:0000313" key="3">
    <source>
        <dbReference type="Proteomes" id="UP000019804"/>
    </source>
</evidence>
<accession>A0A017SMF4</accession>
<dbReference type="AlphaFoldDB" id="A0A017SMF4"/>
<dbReference type="EMBL" id="KK088415">
    <property type="protein sequence ID" value="EYE97460.1"/>
    <property type="molecule type" value="Genomic_DNA"/>
</dbReference>
<gene>
    <name evidence="2" type="ORF">EURHEDRAFT_521239</name>
</gene>
<feature type="compositionally biased region" description="Low complexity" evidence="1">
    <location>
        <begin position="207"/>
        <end position="224"/>
    </location>
</feature>
<dbReference type="Proteomes" id="UP000019804">
    <property type="component" value="Unassembled WGS sequence"/>
</dbReference>
<name>A0A017SMF4_ASPRC</name>
<reference evidence="3" key="1">
    <citation type="journal article" date="2014" name="Nat. Commun.">
        <title>Genomic adaptations of the halophilic Dead Sea filamentous fungus Eurotium rubrum.</title>
        <authorList>
            <person name="Kis-Papo T."/>
            <person name="Weig A.R."/>
            <person name="Riley R."/>
            <person name="Persoh D."/>
            <person name="Salamov A."/>
            <person name="Sun H."/>
            <person name="Lipzen A."/>
            <person name="Wasser S.P."/>
            <person name="Rambold G."/>
            <person name="Grigoriev I.V."/>
            <person name="Nevo E."/>
        </authorList>
    </citation>
    <scope>NUCLEOTIDE SEQUENCE [LARGE SCALE GENOMIC DNA]</scope>
    <source>
        <strain evidence="3">CBS 135680</strain>
    </source>
</reference>
<protein>
    <submittedName>
        <fullName evidence="2">Uncharacterized protein</fullName>
    </submittedName>
</protein>
<evidence type="ECO:0000256" key="1">
    <source>
        <dbReference type="SAM" id="MobiDB-lite"/>
    </source>
</evidence>
<evidence type="ECO:0000313" key="2">
    <source>
        <dbReference type="EMBL" id="EYE97460.1"/>
    </source>
</evidence>